<sequence>MTASGGSPLADGGVGEAKNFGDTPTRSAVARGGARPGAVRGQRKKECRESVERERVMTVTVMCVSEVWKTVL</sequence>
<name>A0AAX6GWX5_IRIPA</name>
<organism evidence="2 3">
    <name type="scientific">Iris pallida</name>
    <name type="common">Sweet iris</name>
    <dbReference type="NCBI Taxonomy" id="29817"/>
    <lineage>
        <taxon>Eukaryota</taxon>
        <taxon>Viridiplantae</taxon>
        <taxon>Streptophyta</taxon>
        <taxon>Embryophyta</taxon>
        <taxon>Tracheophyta</taxon>
        <taxon>Spermatophyta</taxon>
        <taxon>Magnoliopsida</taxon>
        <taxon>Liliopsida</taxon>
        <taxon>Asparagales</taxon>
        <taxon>Iridaceae</taxon>
        <taxon>Iridoideae</taxon>
        <taxon>Irideae</taxon>
        <taxon>Iris</taxon>
    </lineage>
</organism>
<evidence type="ECO:0000313" key="2">
    <source>
        <dbReference type="EMBL" id="KAJ6833280.1"/>
    </source>
</evidence>
<dbReference type="EMBL" id="JANAVB010015260">
    <property type="protein sequence ID" value="KAJ6833280.1"/>
    <property type="molecule type" value="Genomic_DNA"/>
</dbReference>
<reference evidence="2" key="1">
    <citation type="journal article" date="2023" name="GigaByte">
        <title>Genome assembly of the bearded iris, Iris pallida Lam.</title>
        <authorList>
            <person name="Bruccoleri R.E."/>
            <person name="Oakeley E.J."/>
            <person name="Faust A.M.E."/>
            <person name="Altorfer M."/>
            <person name="Dessus-Babus S."/>
            <person name="Burckhardt D."/>
            <person name="Oertli M."/>
            <person name="Naumann U."/>
            <person name="Petersen F."/>
            <person name="Wong J."/>
        </authorList>
    </citation>
    <scope>NUCLEOTIDE SEQUENCE</scope>
    <source>
        <strain evidence="2">GSM-AAB239-AS_SAM_17_03QT</strain>
    </source>
</reference>
<comment type="caution">
    <text evidence="2">The sequence shown here is derived from an EMBL/GenBank/DDBJ whole genome shotgun (WGS) entry which is preliminary data.</text>
</comment>
<keyword evidence="3" id="KW-1185">Reference proteome</keyword>
<evidence type="ECO:0000313" key="3">
    <source>
        <dbReference type="Proteomes" id="UP001140949"/>
    </source>
</evidence>
<feature type="region of interest" description="Disordered" evidence="1">
    <location>
        <begin position="1"/>
        <end position="51"/>
    </location>
</feature>
<evidence type="ECO:0000256" key="1">
    <source>
        <dbReference type="SAM" id="MobiDB-lite"/>
    </source>
</evidence>
<proteinExistence type="predicted"/>
<dbReference type="Proteomes" id="UP001140949">
    <property type="component" value="Unassembled WGS sequence"/>
</dbReference>
<accession>A0AAX6GWX5</accession>
<reference evidence="2" key="2">
    <citation type="submission" date="2023-04" db="EMBL/GenBank/DDBJ databases">
        <authorList>
            <person name="Bruccoleri R.E."/>
            <person name="Oakeley E.J."/>
            <person name="Faust A.-M."/>
            <person name="Dessus-Babus S."/>
            <person name="Altorfer M."/>
            <person name="Burckhardt D."/>
            <person name="Oertli M."/>
            <person name="Naumann U."/>
            <person name="Petersen F."/>
            <person name="Wong J."/>
        </authorList>
    </citation>
    <scope>NUCLEOTIDE SEQUENCE</scope>
    <source>
        <strain evidence="2">GSM-AAB239-AS_SAM_17_03QT</strain>
        <tissue evidence="2">Leaf</tissue>
    </source>
</reference>
<dbReference type="AlphaFoldDB" id="A0AAX6GWX5"/>
<feature type="compositionally biased region" description="Low complexity" evidence="1">
    <location>
        <begin position="26"/>
        <end position="40"/>
    </location>
</feature>
<gene>
    <name evidence="2" type="ORF">M6B38_340670</name>
</gene>
<protein>
    <submittedName>
        <fullName evidence="2">Uncharacterized protein</fullName>
    </submittedName>
</protein>